<dbReference type="InterPro" id="IPR050235">
    <property type="entry name" value="CK1_Ser-Thr_kinase"/>
</dbReference>
<evidence type="ECO:0000256" key="5">
    <source>
        <dbReference type="SAM" id="MobiDB-lite"/>
    </source>
</evidence>
<reference evidence="7" key="1">
    <citation type="submission" date="2020-12" db="EMBL/GenBank/DDBJ databases">
        <title>Metabolic potential, ecology and presence of endohyphal bacteria is reflected in genomic diversity of Mucoromycotina.</title>
        <authorList>
            <person name="Muszewska A."/>
            <person name="Okrasinska A."/>
            <person name="Steczkiewicz K."/>
            <person name="Drgas O."/>
            <person name="Orlowska M."/>
            <person name="Perlinska-Lenart U."/>
            <person name="Aleksandrzak-Piekarczyk T."/>
            <person name="Szatraj K."/>
            <person name="Zielenkiewicz U."/>
            <person name="Pilsyk S."/>
            <person name="Malc E."/>
            <person name="Mieczkowski P."/>
            <person name="Kruszewska J.S."/>
            <person name="Biernat P."/>
            <person name="Pawlowska J."/>
        </authorList>
    </citation>
    <scope>NUCLEOTIDE SEQUENCE</scope>
    <source>
        <strain evidence="7">WA0000017839</strain>
    </source>
</reference>
<evidence type="ECO:0000256" key="1">
    <source>
        <dbReference type="ARBA" id="ARBA00012513"/>
    </source>
</evidence>
<dbReference type="SUPFAM" id="SSF56112">
    <property type="entry name" value="Protein kinase-like (PK-like)"/>
    <property type="match status" value="1"/>
</dbReference>
<dbReference type="PROSITE" id="PS00107">
    <property type="entry name" value="PROTEIN_KINASE_ATP"/>
    <property type="match status" value="1"/>
</dbReference>
<dbReference type="InterPro" id="IPR017441">
    <property type="entry name" value="Protein_kinase_ATP_BS"/>
</dbReference>
<dbReference type="EMBL" id="JAEPRD010000086">
    <property type="protein sequence ID" value="KAG2200206.1"/>
    <property type="molecule type" value="Genomic_DNA"/>
</dbReference>
<feature type="compositionally biased region" description="Low complexity" evidence="5">
    <location>
        <begin position="480"/>
        <end position="494"/>
    </location>
</feature>
<feature type="domain" description="Protein kinase" evidence="6">
    <location>
        <begin position="64"/>
        <end position="364"/>
    </location>
</feature>
<name>A0A8H7QZ36_9FUNG</name>
<dbReference type="EC" id="2.7.11.1" evidence="1"/>
<dbReference type="PROSITE" id="PS00108">
    <property type="entry name" value="PROTEIN_KINASE_ST"/>
    <property type="match status" value="1"/>
</dbReference>
<dbReference type="Proteomes" id="UP000603453">
    <property type="component" value="Unassembled WGS sequence"/>
</dbReference>
<comment type="caution">
    <text evidence="7">The sequence shown here is derived from an EMBL/GenBank/DDBJ whole genome shotgun (WGS) entry which is preliminary data.</text>
</comment>
<keyword evidence="3 4" id="KW-0067">ATP-binding</keyword>
<dbReference type="OrthoDB" id="5979581at2759"/>
<keyword evidence="8" id="KW-1185">Reference proteome</keyword>
<protein>
    <recommendedName>
        <fullName evidence="1">non-specific serine/threonine protein kinase</fullName>
        <ecNumber evidence="1">2.7.11.1</ecNumber>
    </recommendedName>
</protein>
<evidence type="ECO:0000256" key="4">
    <source>
        <dbReference type="PROSITE-ProRule" id="PRU10141"/>
    </source>
</evidence>
<dbReference type="InterPro" id="IPR000719">
    <property type="entry name" value="Prot_kinase_dom"/>
</dbReference>
<feature type="region of interest" description="Disordered" evidence="5">
    <location>
        <begin position="565"/>
        <end position="597"/>
    </location>
</feature>
<gene>
    <name evidence="7" type="ORF">INT47_009844</name>
</gene>
<evidence type="ECO:0000256" key="2">
    <source>
        <dbReference type="ARBA" id="ARBA00022741"/>
    </source>
</evidence>
<dbReference type="AlphaFoldDB" id="A0A8H7QZ36"/>
<feature type="region of interest" description="Disordered" evidence="5">
    <location>
        <begin position="1"/>
        <end position="21"/>
    </location>
</feature>
<dbReference type="SMART" id="SM00220">
    <property type="entry name" value="S_TKc"/>
    <property type="match status" value="1"/>
</dbReference>
<dbReference type="Gene3D" id="1.10.510.10">
    <property type="entry name" value="Transferase(Phosphotransferase) domain 1"/>
    <property type="match status" value="1"/>
</dbReference>
<dbReference type="PANTHER" id="PTHR11909">
    <property type="entry name" value="CASEIN KINASE-RELATED"/>
    <property type="match status" value="1"/>
</dbReference>
<evidence type="ECO:0000259" key="6">
    <source>
        <dbReference type="PROSITE" id="PS50011"/>
    </source>
</evidence>
<accession>A0A8H7QZ36</accession>
<feature type="region of interest" description="Disordered" evidence="5">
    <location>
        <begin position="379"/>
        <end position="518"/>
    </location>
</feature>
<evidence type="ECO:0000313" key="8">
    <source>
        <dbReference type="Proteomes" id="UP000603453"/>
    </source>
</evidence>
<proteinExistence type="predicted"/>
<feature type="binding site" evidence="4">
    <location>
        <position position="93"/>
    </location>
    <ligand>
        <name>ATP</name>
        <dbReference type="ChEBI" id="CHEBI:30616"/>
    </ligand>
</feature>
<dbReference type="InterPro" id="IPR008271">
    <property type="entry name" value="Ser/Thr_kinase_AS"/>
</dbReference>
<organism evidence="7 8">
    <name type="scientific">Mucor saturninus</name>
    <dbReference type="NCBI Taxonomy" id="64648"/>
    <lineage>
        <taxon>Eukaryota</taxon>
        <taxon>Fungi</taxon>
        <taxon>Fungi incertae sedis</taxon>
        <taxon>Mucoromycota</taxon>
        <taxon>Mucoromycotina</taxon>
        <taxon>Mucoromycetes</taxon>
        <taxon>Mucorales</taxon>
        <taxon>Mucorineae</taxon>
        <taxon>Mucoraceae</taxon>
        <taxon>Mucor</taxon>
    </lineage>
</organism>
<evidence type="ECO:0000256" key="3">
    <source>
        <dbReference type="ARBA" id="ARBA00022840"/>
    </source>
</evidence>
<dbReference type="Pfam" id="PF00069">
    <property type="entry name" value="Pkinase"/>
    <property type="match status" value="1"/>
</dbReference>
<dbReference type="InterPro" id="IPR011009">
    <property type="entry name" value="Kinase-like_dom_sf"/>
</dbReference>
<dbReference type="GO" id="GO:0005524">
    <property type="term" value="F:ATP binding"/>
    <property type="evidence" value="ECO:0007669"/>
    <property type="project" value="UniProtKB-UniRule"/>
</dbReference>
<feature type="compositionally biased region" description="Basic and acidic residues" evidence="5">
    <location>
        <begin position="384"/>
        <end position="406"/>
    </location>
</feature>
<feature type="compositionally biased region" description="Basic residues" evidence="5">
    <location>
        <begin position="425"/>
        <end position="434"/>
    </location>
</feature>
<sequence length="597" mass="68095">MTSSYHIRQSRQPGSLSHSVDTSYLKSTPCNNYNNNGTLEGSSFDSTRTDLSANSRDVIIGEQWLVLGRIGEGSFGEVFEAEDIVTGRHYAIKREPLKMHHPQIKHESIIYDALAGGPGIPQCHWHGQHEGFDCIVIDLLGPNLNQLREVTKSFPIEVVVDFGCQMLAILEHIHKRGLVYRDVKPDNFLFSAKCYLPEVEMIEIPDDHGMPHIKYVQPPCEEVFRKWNEPHPKLYVVDFGLTTWWRNPATDKPYPEAKKSIKNKTGTARYASLNVHRGKPHARRDDIESLGYLLLDLIFGTLPWTGIQARNSRAGWDRMRQIKEDTFMSDLCAGLPQGFLEFIELARKIKFAEEPNYELLHQFLEGSINQGRYSSIVKSPFGGHTERKWTQDIDKDSTPLTREDMPKPNVNTRNQYESHHYTPPRQRKSSYSHPKHGDNGVFAMDDLVTNLPHVQEPAPRPQFGSPTPRNTGNQHGSKTRGNSNGININYNNNRRASREYGRSNNPHEPPITSGPSSFQKLIIKTRKKQKRVGWNSHKHDDAPWIPATDWDPKPVETHDMMDSHAAWGDNKVGDNKPTWGIEEEEGSWAAKVDKPWE</sequence>
<dbReference type="GO" id="GO:0004674">
    <property type="term" value="F:protein serine/threonine kinase activity"/>
    <property type="evidence" value="ECO:0007669"/>
    <property type="project" value="UniProtKB-EC"/>
</dbReference>
<dbReference type="PROSITE" id="PS50011">
    <property type="entry name" value="PROTEIN_KINASE_DOM"/>
    <property type="match status" value="1"/>
</dbReference>
<feature type="compositionally biased region" description="Polar residues" evidence="5">
    <location>
        <begin position="464"/>
        <end position="476"/>
    </location>
</feature>
<evidence type="ECO:0000313" key="7">
    <source>
        <dbReference type="EMBL" id="KAG2200206.1"/>
    </source>
</evidence>
<keyword evidence="2 4" id="KW-0547">Nucleotide-binding</keyword>